<sequence length="72" mass="7984">MATASILIRGEALGRLTYTAIEFNTLRLALRSAVKMTGTVRKKEILTEKDSTGKKRIQNDCGKRNIMANDAE</sequence>
<dbReference type="Proteomes" id="UP000036681">
    <property type="component" value="Unplaced"/>
</dbReference>
<reference evidence="2" key="1">
    <citation type="submission" date="2017-02" db="UniProtKB">
        <authorList>
            <consortium name="WormBaseParasite"/>
        </authorList>
    </citation>
    <scope>IDENTIFICATION</scope>
</reference>
<protein>
    <submittedName>
        <fullName evidence="2">Uncharacterized protein</fullName>
    </submittedName>
</protein>
<evidence type="ECO:0000313" key="2">
    <source>
        <dbReference type="WBParaSite" id="ALUE_0000894101-mRNA-1"/>
    </source>
</evidence>
<keyword evidence="1" id="KW-1185">Reference proteome</keyword>
<proteinExistence type="predicted"/>
<dbReference type="WBParaSite" id="ALUE_0000894101-mRNA-1">
    <property type="protein sequence ID" value="ALUE_0000894101-mRNA-1"/>
    <property type="gene ID" value="ALUE_0000894101"/>
</dbReference>
<dbReference type="AlphaFoldDB" id="A0A0M3HZ68"/>
<accession>A0A0M3HZ68</accession>
<organism evidence="1 2">
    <name type="scientific">Ascaris lumbricoides</name>
    <name type="common">Giant roundworm</name>
    <dbReference type="NCBI Taxonomy" id="6252"/>
    <lineage>
        <taxon>Eukaryota</taxon>
        <taxon>Metazoa</taxon>
        <taxon>Ecdysozoa</taxon>
        <taxon>Nematoda</taxon>
        <taxon>Chromadorea</taxon>
        <taxon>Rhabditida</taxon>
        <taxon>Spirurina</taxon>
        <taxon>Ascaridomorpha</taxon>
        <taxon>Ascaridoidea</taxon>
        <taxon>Ascarididae</taxon>
        <taxon>Ascaris</taxon>
    </lineage>
</organism>
<evidence type="ECO:0000313" key="1">
    <source>
        <dbReference type="Proteomes" id="UP000036681"/>
    </source>
</evidence>
<name>A0A0M3HZ68_ASCLU</name>